<dbReference type="Pfam" id="PF19086">
    <property type="entry name" value="Terpene_syn_C_2"/>
    <property type="match status" value="1"/>
</dbReference>
<gene>
    <name evidence="2" type="ORF">QBC34DRAFT_471672</name>
</gene>
<accession>A0AAV9GBI3</accession>
<sequence>METRFSVPVDPLEFDTQGLGEGIAVRAHKDSILEDVGIIKAQQDWRATVGPIESFKGGLHPLCSFISLAIPECLPERLEVVSYANEFAFLLDDMVEKADRETGNATITEMLEHGFLLGATEKSSGTRILQCKLALKMLSMDRDRAQTALNLWAEFLTKGGGRGDIQHAKMDEYIEYRIEDVGRALWIGSLLFGCAITIPPHETDVLVHLCRPAWIACALTNDLFSWQKEYHAALEAEHAYVSNAIWVLKAEHGVDIDGAKDLCRQMIRKNVAEYVGILKETKRNRDRYSVDLLRFLDAVAYTVSGNVAWSVGCPRYHADVQINARQREWLTEGIPQEDMDYASIKAKETVSESREPKPKRLKVQERGSL</sequence>
<proteinExistence type="predicted"/>
<feature type="region of interest" description="Disordered" evidence="1">
    <location>
        <begin position="346"/>
        <end position="369"/>
    </location>
</feature>
<comment type="caution">
    <text evidence="2">The sequence shown here is derived from an EMBL/GenBank/DDBJ whole genome shotgun (WGS) entry which is preliminary data.</text>
</comment>
<keyword evidence="3" id="KW-1185">Reference proteome</keyword>
<evidence type="ECO:0000313" key="3">
    <source>
        <dbReference type="Proteomes" id="UP001321760"/>
    </source>
</evidence>
<dbReference type="EMBL" id="MU865962">
    <property type="protein sequence ID" value="KAK4445810.1"/>
    <property type="molecule type" value="Genomic_DNA"/>
</dbReference>
<protein>
    <submittedName>
        <fullName evidence="2">Isoprenoid synthase domain-containing protein</fullName>
    </submittedName>
</protein>
<organism evidence="2 3">
    <name type="scientific">Podospora aff. communis PSN243</name>
    <dbReference type="NCBI Taxonomy" id="3040156"/>
    <lineage>
        <taxon>Eukaryota</taxon>
        <taxon>Fungi</taxon>
        <taxon>Dikarya</taxon>
        <taxon>Ascomycota</taxon>
        <taxon>Pezizomycotina</taxon>
        <taxon>Sordariomycetes</taxon>
        <taxon>Sordariomycetidae</taxon>
        <taxon>Sordariales</taxon>
        <taxon>Podosporaceae</taxon>
        <taxon>Podospora</taxon>
    </lineage>
</organism>
<evidence type="ECO:0000256" key="1">
    <source>
        <dbReference type="SAM" id="MobiDB-lite"/>
    </source>
</evidence>
<dbReference type="InterPro" id="IPR008949">
    <property type="entry name" value="Isoprenoid_synthase_dom_sf"/>
</dbReference>
<reference evidence="2" key="2">
    <citation type="submission" date="2023-05" db="EMBL/GenBank/DDBJ databases">
        <authorList>
            <consortium name="Lawrence Berkeley National Laboratory"/>
            <person name="Steindorff A."/>
            <person name="Hensen N."/>
            <person name="Bonometti L."/>
            <person name="Westerberg I."/>
            <person name="Brannstrom I.O."/>
            <person name="Guillou S."/>
            <person name="Cros-Aarteil S."/>
            <person name="Calhoun S."/>
            <person name="Haridas S."/>
            <person name="Kuo A."/>
            <person name="Mondo S."/>
            <person name="Pangilinan J."/>
            <person name="Riley R."/>
            <person name="Labutti K."/>
            <person name="Andreopoulos B."/>
            <person name="Lipzen A."/>
            <person name="Chen C."/>
            <person name="Yanf M."/>
            <person name="Daum C."/>
            <person name="Ng V."/>
            <person name="Clum A."/>
            <person name="Ohm R."/>
            <person name="Martin F."/>
            <person name="Silar P."/>
            <person name="Natvig D."/>
            <person name="Lalanne C."/>
            <person name="Gautier V."/>
            <person name="Ament-Velasquez S.L."/>
            <person name="Kruys A."/>
            <person name="Hutchinson M.I."/>
            <person name="Powell A.J."/>
            <person name="Barry K."/>
            <person name="Miller A.N."/>
            <person name="Grigoriev I.V."/>
            <person name="Debuchy R."/>
            <person name="Gladieux P."/>
            <person name="Thoren M.H."/>
            <person name="Johannesson H."/>
        </authorList>
    </citation>
    <scope>NUCLEOTIDE SEQUENCE</scope>
    <source>
        <strain evidence="2">PSN243</strain>
    </source>
</reference>
<dbReference type="Proteomes" id="UP001321760">
    <property type="component" value="Unassembled WGS sequence"/>
</dbReference>
<evidence type="ECO:0000313" key="2">
    <source>
        <dbReference type="EMBL" id="KAK4445810.1"/>
    </source>
</evidence>
<dbReference type="AlphaFoldDB" id="A0AAV9GBI3"/>
<reference evidence="2" key="1">
    <citation type="journal article" date="2023" name="Mol. Phylogenet. Evol.">
        <title>Genome-scale phylogeny and comparative genomics of the fungal order Sordariales.</title>
        <authorList>
            <person name="Hensen N."/>
            <person name="Bonometti L."/>
            <person name="Westerberg I."/>
            <person name="Brannstrom I.O."/>
            <person name="Guillou S."/>
            <person name="Cros-Aarteil S."/>
            <person name="Calhoun S."/>
            <person name="Haridas S."/>
            <person name="Kuo A."/>
            <person name="Mondo S."/>
            <person name="Pangilinan J."/>
            <person name="Riley R."/>
            <person name="LaButti K."/>
            <person name="Andreopoulos B."/>
            <person name="Lipzen A."/>
            <person name="Chen C."/>
            <person name="Yan M."/>
            <person name="Daum C."/>
            <person name="Ng V."/>
            <person name="Clum A."/>
            <person name="Steindorff A."/>
            <person name="Ohm R.A."/>
            <person name="Martin F."/>
            <person name="Silar P."/>
            <person name="Natvig D.O."/>
            <person name="Lalanne C."/>
            <person name="Gautier V."/>
            <person name="Ament-Velasquez S.L."/>
            <person name="Kruys A."/>
            <person name="Hutchinson M.I."/>
            <person name="Powell A.J."/>
            <person name="Barry K."/>
            <person name="Miller A.N."/>
            <person name="Grigoriev I.V."/>
            <person name="Debuchy R."/>
            <person name="Gladieux P."/>
            <person name="Hiltunen Thoren M."/>
            <person name="Johannesson H."/>
        </authorList>
    </citation>
    <scope>NUCLEOTIDE SEQUENCE</scope>
    <source>
        <strain evidence="2">PSN243</strain>
    </source>
</reference>
<name>A0AAV9GBI3_9PEZI</name>
<dbReference type="SUPFAM" id="SSF48576">
    <property type="entry name" value="Terpenoid synthases"/>
    <property type="match status" value="1"/>
</dbReference>
<dbReference type="Gene3D" id="1.10.600.10">
    <property type="entry name" value="Farnesyl Diphosphate Synthase"/>
    <property type="match status" value="1"/>
</dbReference>